<sequence>MGVSELPSLYTNFFRINMIFDFTSMHYFDLHSKVNF</sequence>
<dbReference type="AlphaFoldDB" id="A0A2P2J1R3"/>
<proteinExistence type="predicted"/>
<name>A0A2P2J1R3_RHIMU</name>
<evidence type="ECO:0000313" key="1">
    <source>
        <dbReference type="EMBL" id="MBW87408.1"/>
    </source>
</evidence>
<protein>
    <submittedName>
        <fullName evidence="1">Uncharacterized protein</fullName>
    </submittedName>
</protein>
<dbReference type="EMBL" id="GGEC01006925">
    <property type="protein sequence ID" value="MBW87408.1"/>
    <property type="molecule type" value="Transcribed_RNA"/>
</dbReference>
<accession>A0A2P2J1R3</accession>
<reference evidence="1" key="1">
    <citation type="submission" date="2018-02" db="EMBL/GenBank/DDBJ databases">
        <title>Rhizophora mucronata_Transcriptome.</title>
        <authorList>
            <person name="Meera S.P."/>
            <person name="Sreeshan A."/>
            <person name="Augustine A."/>
        </authorList>
    </citation>
    <scope>NUCLEOTIDE SEQUENCE</scope>
    <source>
        <tissue evidence="1">Leaf</tissue>
    </source>
</reference>
<organism evidence="1">
    <name type="scientific">Rhizophora mucronata</name>
    <name type="common">Asiatic mangrove</name>
    <dbReference type="NCBI Taxonomy" id="61149"/>
    <lineage>
        <taxon>Eukaryota</taxon>
        <taxon>Viridiplantae</taxon>
        <taxon>Streptophyta</taxon>
        <taxon>Embryophyta</taxon>
        <taxon>Tracheophyta</taxon>
        <taxon>Spermatophyta</taxon>
        <taxon>Magnoliopsida</taxon>
        <taxon>eudicotyledons</taxon>
        <taxon>Gunneridae</taxon>
        <taxon>Pentapetalae</taxon>
        <taxon>rosids</taxon>
        <taxon>fabids</taxon>
        <taxon>Malpighiales</taxon>
        <taxon>Rhizophoraceae</taxon>
        <taxon>Rhizophora</taxon>
    </lineage>
</organism>